<feature type="signal peptide" evidence="12">
    <location>
        <begin position="1"/>
        <end position="27"/>
    </location>
</feature>
<keyword evidence="15" id="KW-1185">Reference proteome</keyword>
<evidence type="ECO:0000256" key="9">
    <source>
        <dbReference type="ARBA" id="ARBA00023004"/>
    </source>
</evidence>
<dbReference type="InterPro" id="IPR015168">
    <property type="entry name" value="SsuA/THI5"/>
</dbReference>
<evidence type="ECO:0000256" key="3">
    <source>
        <dbReference type="ARBA" id="ARBA00009406"/>
    </source>
</evidence>
<dbReference type="PANTHER" id="PTHR31528:SF1">
    <property type="entry name" value="4-AMINO-5-HYDROXYMETHYL-2-METHYLPYRIMIDINE PHOSPHATE SYNTHASE THI11-RELATED"/>
    <property type="match status" value="1"/>
</dbReference>
<evidence type="ECO:0000313" key="14">
    <source>
        <dbReference type="EMBL" id="QHO70691.1"/>
    </source>
</evidence>
<dbReference type="EMBL" id="CP017146">
    <property type="protein sequence ID" value="QHO70691.1"/>
    <property type="molecule type" value="Genomic_DNA"/>
</dbReference>
<feature type="domain" description="SsuA/THI5-like" evidence="13">
    <location>
        <begin position="55"/>
        <end position="277"/>
    </location>
</feature>
<evidence type="ECO:0000256" key="2">
    <source>
        <dbReference type="ARBA" id="ARBA00004948"/>
    </source>
</evidence>
<dbReference type="RefSeq" id="WP_161887086.1">
    <property type="nucleotide sequence ID" value="NZ_CP017146.1"/>
</dbReference>
<evidence type="ECO:0000259" key="13">
    <source>
        <dbReference type="Pfam" id="PF09084"/>
    </source>
</evidence>
<dbReference type="SUPFAM" id="SSF53850">
    <property type="entry name" value="Periplasmic binding protein-like II"/>
    <property type="match status" value="1"/>
</dbReference>
<keyword evidence="9" id="KW-0408">Iron</keyword>
<keyword evidence="7" id="KW-0663">Pyridoxal phosphate</keyword>
<dbReference type="GO" id="GO:0016740">
    <property type="term" value="F:transferase activity"/>
    <property type="evidence" value="ECO:0007669"/>
    <property type="project" value="UniProtKB-KW"/>
</dbReference>
<comment type="subunit">
    <text evidence="4">Homodimer.</text>
</comment>
<proteinExistence type="inferred from homology"/>
<evidence type="ECO:0000256" key="12">
    <source>
        <dbReference type="SAM" id="SignalP"/>
    </source>
</evidence>
<reference evidence="14 15" key="1">
    <citation type="submission" date="2016-09" db="EMBL/GenBank/DDBJ databases">
        <title>Complete genome sequence of microbes from the polar regions.</title>
        <authorList>
            <person name="Liao L."/>
            <person name="Chen B."/>
        </authorList>
    </citation>
    <scope>NUCLEOTIDE SEQUENCE [LARGE SCALE GENOMIC DNA]</scope>
    <source>
        <strain evidence="14 15">ZS314</strain>
    </source>
</reference>
<accession>A0A7L5ANJ6</accession>
<keyword evidence="5" id="KW-0808">Transferase</keyword>
<comment type="similarity">
    <text evidence="3">Belongs to the NMT1/THI5 family.</text>
</comment>
<dbReference type="KEGG" id="mant:BHD05_14585"/>
<evidence type="ECO:0000256" key="4">
    <source>
        <dbReference type="ARBA" id="ARBA00011738"/>
    </source>
</evidence>
<dbReference type="Pfam" id="PF09084">
    <property type="entry name" value="NMT1"/>
    <property type="match status" value="1"/>
</dbReference>
<protein>
    <recommendedName>
        <fullName evidence="10">Thiamine pyrimidine synthase</fullName>
    </recommendedName>
</protein>
<sequence length="384" mass="41201">MKHSTRVWMGAAAMVATSALFLSGCSATTDETPEAGGGDGGLTPVTLQLQWFAQAQFSGYYAALDQGYFEDEGLDVEIVEGGVDIVPQTVLADQQADFAIAWVPKALASIEQGAGITDIGQIFQRSGTLQVSFADAGIDTAADLEGKNVGNWGFGNEFELFAGITEAGLDPTTDVTLVQQQFDMAALLAGDIDAAQAMTYNEYAQVLETINPDTGELYQPEDFTVIDWNDEGTAMLQDAIWANAERLESDEEYQETAVAFLKAVIKGFVYARDFPEETAEIVVGAGSQLGSSHQLWQTNEVNKLVWPSPDGIGVINEDAWEQTVSVAKTAKNLEGSTVITTDPPENAYTNEYIELALAELTEEGIDVTGESFEPIEVTLNEGGK</sequence>
<dbReference type="PROSITE" id="PS51257">
    <property type="entry name" value="PROKAR_LIPOPROTEIN"/>
    <property type="match status" value="1"/>
</dbReference>
<dbReference type="PANTHER" id="PTHR31528">
    <property type="entry name" value="4-AMINO-5-HYDROXYMETHYL-2-METHYLPYRIMIDINE PHOSPHATE SYNTHASE THI11-RELATED"/>
    <property type="match status" value="1"/>
</dbReference>
<dbReference type="InterPro" id="IPR027939">
    <property type="entry name" value="NMT1/THI5"/>
</dbReference>
<organism evidence="14 15">
    <name type="scientific">Marisediminicola antarctica</name>
    <dbReference type="NCBI Taxonomy" id="674079"/>
    <lineage>
        <taxon>Bacteria</taxon>
        <taxon>Bacillati</taxon>
        <taxon>Actinomycetota</taxon>
        <taxon>Actinomycetes</taxon>
        <taxon>Micrococcales</taxon>
        <taxon>Microbacteriaceae</taxon>
        <taxon>Marisediminicola</taxon>
    </lineage>
</organism>
<evidence type="ECO:0000256" key="10">
    <source>
        <dbReference type="ARBA" id="ARBA00033171"/>
    </source>
</evidence>
<evidence type="ECO:0000256" key="7">
    <source>
        <dbReference type="ARBA" id="ARBA00022898"/>
    </source>
</evidence>
<keyword evidence="8" id="KW-0784">Thiamine biosynthesis</keyword>
<dbReference type="AlphaFoldDB" id="A0A7L5ANJ6"/>
<dbReference type="GO" id="GO:0009228">
    <property type="term" value="P:thiamine biosynthetic process"/>
    <property type="evidence" value="ECO:0007669"/>
    <property type="project" value="UniProtKB-KW"/>
</dbReference>
<evidence type="ECO:0000256" key="6">
    <source>
        <dbReference type="ARBA" id="ARBA00022723"/>
    </source>
</evidence>
<gene>
    <name evidence="14" type="ORF">BHD05_14585</name>
</gene>
<feature type="chain" id="PRO_5029736501" description="Thiamine pyrimidine synthase" evidence="12">
    <location>
        <begin position="28"/>
        <end position="384"/>
    </location>
</feature>
<keyword evidence="12" id="KW-0732">Signal</keyword>
<dbReference type="Gene3D" id="3.40.190.10">
    <property type="entry name" value="Periplasmic binding protein-like II"/>
    <property type="match status" value="2"/>
</dbReference>
<evidence type="ECO:0000256" key="11">
    <source>
        <dbReference type="ARBA" id="ARBA00048179"/>
    </source>
</evidence>
<dbReference type="Proteomes" id="UP000464507">
    <property type="component" value="Chromosome"/>
</dbReference>
<comment type="catalytic activity">
    <reaction evidence="11">
        <text>N(6)-(pyridoxal phosphate)-L-lysyl-[4-amino-5-hydroxymethyl-2-methylpyrimidine phosphate synthase] + L-histidyl-[4-amino-5-hydroxymethyl-2-methylpyrimidine phosphate synthase] + 2 Fe(3+) + 4 H2O = L-lysyl-[4-amino-5-hydroxymethyl-2-methylpyrimidine phosphate synthase] + (2S)-2-amino-5-hydroxy-4-oxopentanoyl-[4-amino-5-hydroxymethyl-2-methylpyrimidine phosphate synthase] + 4-amino-2-methyl-5-(phosphooxymethyl)pyrimidine + 3-oxopropanoate + 2 Fe(2+) + 2 H(+)</text>
        <dbReference type="Rhea" id="RHEA:65756"/>
        <dbReference type="Rhea" id="RHEA-COMP:16892"/>
        <dbReference type="Rhea" id="RHEA-COMP:16893"/>
        <dbReference type="Rhea" id="RHEA-COMP:16894"/>
        <dbReference type="Rhea" id="RHEA-COMP:16895"/>
        <dbReference type="ChEBI" id="CHEBI:15377"/>
        <dbReference type="ChEBI" id="CHEBI:15378"/>
        <dbReference type="ChEBI" id="CHEBI:29033"/>
        <dbReference type="ChEBI" id="CHEBI:29034"/>
        <dbReference type="ChEBI" id="CHEBI:29969"/>
        <dbReference type="ChEBI" id="CHEBI:29979"/>
        <dbReference type="ChEBI" id="CHEBI:33190"/>
        <dbReference type="ChEBI" id="CHEBI:58354"/>
        <dbReference type="ChEBI" id="CHEBI:143915"/>
        <dbReference type="ChEBI" id="CHEBI:157692"/>
    </reaction>
    <physiologicalReaction direction="left-to-right" evidence="11">
        <dbReference type="Rhea" id="RHEA:65757"/>
    </physiologicalReaction>
</comment>
<dbReference type="GO" id="GO:0046872">
    <property type="term" value="F:metal ion binding"/>
    <property type="evidence" value="ECO:0007669"/>
    <property type="project" value="UniProtKB-KW"/>
</dbReference>
<keyword evidence="6" id="KW-0479">Metal-binding</keyword>
<evidence type="ECO:0000256" key="8">
    <source>
        <dbReference type="ARBA" id="ARBA00022977"/>
    </source>
</evidence>
<evidence type="ECO:0000256" key="1">
    <source>
        <dbReference type="ARBA" id="ARBA00003469"/>
    </source>
</evidence>
<dbReference type="OrthoDB" id="174578at2"/>
<name>A0A7L5ANJ6_9MICO</name>
<evidence type="ECO:0000313" key="15">
    <source>
        <dbReference type="Proteomes" id="UP000464507"/>
    </source>
</evidence>
<comment type="pathway">
    <text evidence="2">Cofactor biosynthesis; thiamine diphosphate biosynthesis.</text>
</comment>
<comment type="function">
    <text evidence="1">Responsible for the formation of the pyrimidine heterocycle in the thiamine biosynthesis pathway. Catalyzes the formation of hydroxymethylpyrimidine phosphate (HMP-P) from histidine and pyridoxal phosphate (PLP). The protein uses PLP and the active site histidine to form HMP-P, generating an inactive enzyme. The enzyme can only undergo a single turnover, which suggests it is a suicide enzyme.</text>
</comment>
<evidence type="ECO:0000256" key="5">
    <source>
        <dbReference type="ARBA" id="ARBA00022679"/>
    </source>
</evidence>